<dbReference type="AlphaFoldDB" id="A0A1I4BZ27"/>
<dbReference type="GO" id="GO:0030677">
    <property type="term" value="C:ribonuclease P complex"/>
    <property type="evidence" value="ECO:0007669"/>
    <property type="project" value="TreeGrafter"/>
</dbReference>
<dbReference type="GO" id="GO:0000049">
    <property type="term" value="F:tRNA binding"/>
    <property type="evidence" value="ECO:0007669"/>
    <property type="project" value="UniProtKB-UniRule"/>
</dbReference>
<dbReference type="InterPro" id="IPR000100">
    <property type="entry name" value="RNase_P"/>
</dbReference>
<dbReference type="EMBL" id="FOSN01000017">
    <property type="protein sequence ID" value="SFK74064.1"/>
    <property type="molecule type" value="Genomic_DNA"/>
</dbReference>
<keyword evidence="11" id="KW-1185">Reference proteome</keyword>
<sequence>MDKPIDRFEKSSQPPVRLKRRFEFQNAAKGKRFHASAFTLQSARSPAPLPAPLPASPSVLPPASPPADGGDGRAQVTPPRFGLTVTKKIGNAVVRNRIRRRLKDALRGLNPLPGRPEHDYVIVAKKEALGMNFSTLQAEIARALGMIDSAKPGRRRQGPKP</sequence>
<evidence type="ECO:0000313" key="10">
    <source>
        <dbReference type="EMBL" id="SFK74064.1"/>
    </source>
</evidence>
<organism evidence="10 11">
    <name type="scientific">Methylocapsa palsarum</name>
    <dbReference type="NCBI Taxonomy" id="1612308"/>
    <lineage>
        <taxon>Bacteria</taxon>
        <taxon>Pseudomonadati</taxon>
        <taxon>Pseudomonadota</taxon>
        <taxon>Alphaproteobacteria</taxon>
        <taxon>Hyphomicrobiales</taxon>
        <taxon>Beijerinckiaceae</taxon>
        <taxon>Methylocapsa</taxon>
    </lineage>
</organism>
<dbReference type="RefSeq" id="WP_175492644.1">
    <property type="nucleotide sequence ID" value="NZ_FOSN01000017.1"/>
</dbReference>
<accession>A0A1I4BZ27</accession>
<dbReference type="SUPFAM" id="SSF54211">
    <property type="entry name" value="Ribosomal protein S5 domain 2-like"/>
    <property type="match status" value="1"/>
</dbReference>
<dbReference type="STRING" id="1612308.SAMN05444581_11752"/>
<evidence type="ECO:0000256" key="6">
    <source>
        <dbReference type="ARBA" id="ARBA00022884"/>
    </source>
</evidence>
<dbReference type="GO" id="GO:0004526">
    <property type="term" value="F:ribonuclease P activity"/>
    <property type="evidence" value="ECO:0007669"/>
    <property type="project" value="UniProtKB-UniRule"/>
</dbReference>
<evidence type="ECO:0000256" key="8">
    <source>
        <dbReference type="NCBIfam" id="TIGR00188"/>
    </source>
</evidence>
<evidence type="ECO:0000313" key="11">
    <source>
        <dbReference type="Proteomes" id="UP000198755"/>
    </source>
</evidence>
<dbReference type="Gene3D" id="3.30.230.10">
    <property type="match status" value="1"/>
</dbReference>
<protein>
    <recommendedName>
        <fullName evidence="7 8">Ribonuclease P protein component</fullName>
        <shortName evidence="7">RNase P protein</shortName>
        <shortName evidence="7">RNaseP protein</shortName>
        <ecNumber evidence="7 8">3.1.26.5</ecNumber>
    </recommendedName>
    <alternativeName>
        <fullName evidence="7">Protein C5</fullName>
    </alternativeName>
</protein>
<dbReference type="Pfam" id="PF00825">
    <property type="entry name" value="Ribonuclease_P"/>
    <property type="match status" value="1"/>
</dbReference>
<dbReference type="InterPro" id="IPR014721">
    <property type="entry name" value="Ribsml_uS5_D2-typ_fold_subgr"/>
</dbReference>
<dbReference type="NCBIfam" id="TIGR00188">
    <property type="entry name" value="rnpA"/>
    <property type="match status" value="1"/>
</dbReference>
<reference evidence="10 11" key="1">
    <citation type="submission" date="2016-10" db="EMBL/GenBank/DDBJ databases">
        <authorList>
            <person name="de Groot N.N."/>
        </authorList>
    </citation>
    <scope>NUCLEOTIDE SEQUENCE [LARGE SCALE GENOMIC DNA]</scope>
    <source>
        <strain evidence="10 11">NE2</strain>
    </source>
</reference>
<evidence type="ECO:0000256" key="5">
    <source>
        <dbReference type="ARBA" id="ARBA00022801"/>
    </source>
</evidence>
<name>A0A1I4BZ27_9HYPH</name>
<evidence type="ECO:0000256" key="2">
    <source>
        <dbReference type="ARBA" id="ARBA00022694"/>
    </source>
</evidence>
<dbReference type="PANTHER" id="PTHR33992:SF1">
    <property type="entry name" value="RIBONUCLEASE P PROTEIN COMPONENT"/>
    <property type="match status" value="1"/>
</dbReference>
<dbReference type="InterPro" id="IPR020568">
    <property type="entry name" value="Ribosomal_Su5_D2-typ_SF"/>
</dbReference>
<dbReference type="GO" id="GO:0042781">
    <property type="term" value="F:3'-tRNA processing endoribonuclease activity"/>
    <property type="evidence" value="ECO:0007669"/>
    <property type="project" value="TreeGrafter"/>
</dbReference>
<evidence type="ECO:0000256" key="4">
    <source>
        <dbReference type="ARBA" id="ARBA00022759"/>
    </source>
</evidence>
<dbReference type="PROSITE" id="PS00648">
    <property type="entry name" value="RIBONUCLEASE_P"/>
    <property type="match status" value="1"/>
</dbReference>
<comment type="function">
    <text evidence="1 7">RNaseP catalyzes the removal of the 5'-leader sequence from pre-tRNA to produce the mature 5'-terminus. It can also cleave other RNA substrates such as 4.5S RNA. The protein component plays an auxiliary but essential role in vivo by binding to the 5'-leader sequence and broadening the substrate specificity of the ribozyme.</text>
</comment>
<keyword evidence="5 7" id="KW-0378">Hydrolase</keyword>
<evidence type="ECO:0000256" key="1">
    <source>
        <dbReference type="ARBA" id="ARBA00002663"/>
    </source>
</evidence>
<keyword evidence="6 7" id="KW-0694">RNA-binding</keyword>
<keyword evidence="2 7" id="KW-0819">tRNA processing</keyword>
<feature type="region of interest" description="Disordered" evidence="9">
    <location>
        <begin position="35"/>
        <end position="80"/>
    </location>
</feature>
<evidence type="ECO:0000256" key="3">
    <source>
        <dbReference type="ARBA" id="ARBA00022722"/>
    </source>
</evidence>
<dbReference type="InterPro" id="IPR020539">
    <property type="entry name" value="RNase_P_CS"/>
</dbReference>
<comment type="similarity">
    <text evidence="7">Belongs to the RnpA family.</text>
</comment>
<dbReference type="Proteomes" id="UP000198755">
    <property type="component" value="Unassembled WGS sequence"/>
</dbReference>
<dbReference type="EC" id="3.1.26.5" evidence="7 8"/>
<keyword evidence="4 7" id="KW-0255">Endonuclease</keyword>
<dbReference type="HAMAP" id="MF_00227">
    <property type="entry name" value="RNase_P"/>
    <property type="match status" value="1"/>
</dbReference>
<evidence type="ECO:0000256" key="9">
    <source>
        <dbReference type="SAM" id="MobiDB-lite"/>
    </source>
</evidence>
<dbReference type="GO" id="GO:0001682">
    <property type="term" value="P:tRNA 5'-leader removal"/>
    <property type="evidence" value="ECO:0007669"/>
    <property type="project" value="UniProtKB-UniRule"/>
</dbReference>
<gene>
    <name evidence="7" type="primary">rnpA</name>
    <name evidence="10" type="ORF">SAMN05444581_11752</name>
</gene>
<comment type="subunit">
    <text evidence="7">Consists of a catalytic RNA component (M1 or rnpB) and a protein subunit.</text>
</comment>
<proteinExistence type="inferred from homology"/>
<dbReference type="PANTHER" id="PTHR33992">
    <property type="entry name" value="RIBONUCLEASE P PROTEIN COMPONENT"/>
    <property type="match status" value="1"/>
</dbReference>
<evidence type="ECO:0000256" key="7">
    <source>
        <dbReference type="HAMAP-Rule" id="MF_00227"/>
    </source>
</evidence>
<comment type="catalytic activity">
    <reaction evidence="7">
        <text>Endonucleolytic cleavage of RNA, removing 5'-extranucleotides from tRNA precursor.</text>
        <dbReference type="EC" id="3.1.26.5"/>
    </reaction>
</comment>
<keyword evidence="3 7" id="KW-0540">Nuclease</keyword>
<feature type="compositionally biased region" description="Pro residues" evidence="9">
    <location>
        <begin position="47"/>
        <end position="65"/>
    </location>
</feature>